<dbReference type="CDD" id="cd05774">
    <property type="entry name" value="IgV_CEACAM_D1"/>
    <property type="match status" value="1"/>
</dbReference>
<dbReference type="InterPro" id="IPR003599">
    <property type="entry name" value="Ig_sub"/>
</dbReference>
<dbReference type="SMART" id="SM00409">
    <property type="entry name" value="IG"/>
    <property type="match status" value="2"/>
</dbReference>
<dbReference type="InterPro" id="IPR050831">
    <property type="entry name" value="CEA_cell_adhesion"/>
</dbReference>
<dbReference type="Gene3D" id="2.60.40.10">
    <property type="entry name" value="Immunoglobulins"/>
    <property type="match status" value="2"/>
</dbReference>
<evidence type="ECO:0000313" key="5">
    <source>
        <dbReference type="Ensembl" id="ENSOANP00000043950.1"/>
    </source>
</evidence>
<accession>A0A6I8NSH0</accession>
<dbReference type="Pfam" id="PF07686">
    <property type="entry name" value="V-set"/>
    <property type="match status" value="1"/>
</dbReference>
<evidence type="ECO:0000256" key="2">
    <source>
        <dbReference type="ARBA" id="ARBA00023180"/>
    </source>
</evidence>
<reference evidence="5 6" key="1">
    <citation type="journal article" date="2008" name="Nature">
        <title>Genome analysis of the platypus reveals unique signatures of evolution.</title>
        <authorList>
            <person name="Warren W.C."/>
            <person name="Hillier L.W."/>
            <person name="Marshall Graves J.A."/>
            <person name="Birney E."/>
            <person name="Ponting C.P."/>
            <person name="Grutzner F."/>
            <person name="Belov K."/>
            <person name="Miller W."/>
            <person name="Clarke L."/>
            <person name="Chinwalla A.T."/>
            <person name="Yang S.P."/>
            <person name="Heger A."/>
            <person name="Locke D.P."/>
            <person name="Miethke P."/>
            <person name="Waters P.D."/>
            <person name="Veyrunes F."/>
            <person name="Fulton L."/>
            <person name="Fulton B."/>
            <person name="Graves T."/>
            <person name="Wallis J."/>
            <person name="Puente X.S."/>
            <person name="Lopez-Otin C."/>
            <person name="Ordonez G.R."/>
            <person name="Eichler E.E."/>
            <person name="Chen L."/>
            <person name="Cheng Z."/>
            <person name="Deakin J.E."/>
            <person name="Alsop A."/>
            <person name="Thompson K."/>
            <person name="Kirby P."/>
            <person name="Papenfuss A.T."/>
            <person name="Wakefield M.J."/>
            <person name="Olender T."/>
            <person name="Lancet D."/>
            <person name="Huttley G.A."/>
            <person name="Smit A.F."/>
            <person name="Pask A."/>
            <person name="Temple-Smith P."/>
            <person name="Batzer M.A."/>
            <person name="Walker J.A."/>
            <person name="Konkel M.K."/>
            <person name="Harris R.S."/>
            <person name="Whittington C.M."/>
            <person name="Wong E.S."/>
            <person name="Gemmell N.J."/>
            <person name="Buschiazzo E."/>
            <person name="Vargas Jentzsch I.M."/>
            <person name="Merkel A."/>
            <person name="Schmitz J."/>
            <person name="Zemann A."/>
            <person name="Churakov G."/>
            <person name="Kriegs J.O."/>
            <person name="Brosius J."/>
            <person name="Murchison E.P."/>
            <person name="Sachidanandam R."/>
            <person name="Smith C."/>
            <person name="Hannon G.J."/>
            <person name="Tsend-Ayush E."/>
            <person name="McMillan D."/>
            <person name="Attenborough R."/>
            <person name="Rens W."/>
            <person name="Ferguson-Smith M."/>
            <person name="Lefevre C.M."/>
            <person name="Sharp J.A."/>
            <person name="Nicholas K.R."/>
            <person name="Ray D.A."/>
            <person name="Kube M."/>
            <person name="Reinhardt R."/>
            <person name="Pringle T.H."/>
            <person name="Taylor J."/>
            <person name="Jones R.C."/>
            <person name="Nixon B."/>
            <person name="Dacheux J.L."/>
            <person name="Niwa H."/>
            <person name="Sekita Y."/>
            <person name="Huang X."/>
            <person name="Stark A."/>
            <person name="Kheradpour P."/>
            <person name="Kellis M."/>
            <person name="Flicek P."/>
            <person name="Chen Y."/>
            <person name="Webber C."/>
            <person name="Hardison R."/>
            <person name="Nelson J."/>
            <person name="Hallsworth-Pepin K."/>
            <person name="Delehaunty K."/>
            <person name="Markovic C."/>
            <person name="Minx P."/>
            <person name="Feng Y."/>
            <person name="Kremitzki C."/>
            <person name="Mitreva M."/>
            <person name="Glasscock J."/>
            <person name="Wylie T."/>
            <person name="Wohldmann P."/>
            <person name="Thiru P."/>
            <person name="Nhan M.N."/>
            <person name="Pohl C.S."/>
            <person name="Smith S.M."/>
            <person name="Hou S."/>
            <person name="Nefedov M."/>
            <person name="de Jong P.J."/>
            <person name="Renfree M.B."/>
            <person name="Mardis E.R."/>
            <person name="Wilson R.K."/>
        </authorList>
    </citation>
    <scope>NUCLEOTIDE SEQUENCE [LARGE SCALE GENOMIC DNA]</scope>
    <source>
        <strain evidence="5 6">Glennie</strain>
    </source>
</reference>
<dbReference type="Ensembl" id="ENSOANT00000048363.1">
    <property type="protein sequence ID" value="ENSOANP00000043950.1"/>
    <property type="gene ID" value="ENSOANG00000012180.4"/>
</dbReference>
<evidence type="ECO:0000259" key="4">
    <source>
        <dbReference type="PROSITE" id="PS50835"/>
    </source>
</evidence>
<proteinExistence type="inferred from homology"/>
<keyword evidence="2" id="KW-0325">Glycoprotein</keyword>
<reference evidence="5" key="3">
    <citation type="submission" date="2025-09" db="UniProtKB">
        <authorList>
            <consortium name="Ensembl"/>
        </authorList>
    </citation>
    <scope>IDENTIFICATION</scope>
    <source>
        <strain evidence="5">Glennie</strain>
    </source>
</reference>
<evidence type="ECO:0000313" key="6">
    <source>
        <dbReference type="Proteomes" id="UP000002279"/>
    </source>
</evidence>
<dbReference type="Bgee" id="ENSOANG00000012180">
    <property type="expression patterns" value="Expressed in endometrium and 3 other cell types or tissues"/>
</dbReference>
<dbReference type="GeneTree" id="ENSGT01100000263479"/>
<feature type="domain" description="Ig-like" evidence="4">
    <location>
        <begin position="151"/>
        <end position="227"/>
    </location>
</feature>
<dbReference type="InterPro" id="IPR013783">
    <property type="entry name" value="Ig-like_fold"/>
</dbReference>
<dbReference type="AlphaFoldDB" id="A0A6I8NSH0"/>
<dbReference type="PANTHER" id="PTHR44427">
    <property type="entry name" value="CARCINOEMBRYONIC ANTIGEN-RELATED CELL ADHESION MOLECULE 19"/>
    <property type="match status" value="1"/>
</dbReference>
<sequence length="274" mass="29284">GGAAPGPGCSSQVRDGATCGWGLASVLTAWLPPAPAQLTVTPIPPNPLEGWDVTLSVSGAPGGLLLYNWYRGASLSLTQMILSYINATEIQTPGAAHSGREAVHPNGSLLIQRVTLNDSGSYLLQSINPQFQTEIAFGFLRVYGKSLGKRPEFTSARSGAELNSTLTLWCVTESCPEPQYEWTLNGTSRGRPQDSLLIGAMSWEHQGAYTCIAKNNKTQLSASATVFLTVTGGCWGLRLKEGIPESATEFKDVNNSTVTGCQSDQGLEPRMHRR</sequence>
<dbReference type="InterPro" id="IPR036179">
    <property type="entry name" value="Ig-like_dom_sf"/>
</dbReference>
<keyword evidence="6" id="KW-1185">Reference proteome</keyword>
<dbReference type="InterPro" id="IPR013106">
    <property type="entry name" value="Ig_V-set"/>
</dbReference>
<gene>
    <name evidence="5" type="primary">CEACAM16</name>
</gene>
<dbReference type="InterPro" id="IPR007110">
    <property type="entry name" value="Ig-like_dom"/>
</dbReference>
<dbReference type="InterPro" id="IPR003598">
    <property type="entry name" value="Ig_sub2"/>
</dbReference>
<dbReference type="PANTHER" id="PTHR44427:SF10">
    <property type="entry name" value="CARCINOEMBRYONIC ANTIGEN-RELATED CELL ADHESION MOLECULE 16"/>
    <property type="match status" value="1"/>
</dbReference>
<dbReference type="SUPFAM" id="SSF48726">
    <property type="entry name" value="Immunoglobulin"/>
    <property type="match status" value="2"/>
</dbReference>
<organism evidence="5 6">
    <name type="scientific">Ornithorhynchus anatinus</name>
    <name type="common">Duckbill platypus</name>
    <dbReference type="NCBI Taxonomy" id="9258"/>
    <lineage>
        <taxon>Eukaryota</taxon>
        <taxon>Metazoa</taxon>
        <taxon>Chordata</taxon>
        <taxon>Craniata</taxon>
        <taxon>Vertebrata</taxon>
        <taxon>Euteleostomi</taxon>
        <taxon>Mammalia</taxon>
        <taxon>Monotremata</taxon>
        <taxon>Ornithorhynchidae</taxon>
        <taxon>Ornithorhynchus</taxon>
    </lineage>
</organism>
<comment type="similarity">
    <text evidence="3">Belongs to the immunoglobulin superfamily. CEA family.</text>
</comment>
<keyword evidence="1" id="KW-0732">Signal</keyword>
<reference evidence="5" key="2">
    <citation type="submission" date="2025-08" db="UniProtKB">
        <authorList>
            <consortium name="Ensembl"/>
        </authorList>
    </citation>
    <scope>IDENTIFICATION</scope>
    <source>
        <strain evidence="5">Glennie</strain>
    </source>
</reference>
<name>A0A6I8NSH0_ORNAN</name>
<dbReference type="Proteomes" id="UP000002279">
    <property type="component" value="Chromosome 5"/>
</dbReference>
<dbReference type="Pfam" id="PF13927">
    <property type="entry name" value="Ig_3"/>
    <property type="match status" value="1"/>
</dbReference>
<evidence type="ECO:0000256" key="3">
    <source>
        <dbReference type="ARBA" id="ARBA00038222"/>
    </source>
</evidence>
<evidence type="ECO:0000256" key="1">
    <source>
        <dbReference type="ARBA" id="ARBA00022729"/>
    </source>
</evidence>
<protein>
    <submittedName>
        <fullName evidence="5">CEA cell adhesion molecule 16, tectorial membrane component</fullName>
    </submittedName>
</protein>
<dbReference type="PROSITE" id="PS50835">
    <property type="entry name" value="IG_LIKE"/>
    <property type="match status" value="1"/>
</dbReference>
<dbReference type="SMART" id="SM00408">
    <property type="entry name" value="IGc2"/>
    <property type="match status" value="1"/>
</dbReference>